<name>A0ABN4AIQ0_EMTOG</name>
<protein>
    <recommendedName>
        <fullName evidence="3">Lipid/polyisoprenoid-binding YceI-like domain-containing protein</fullName>
    </recommendedName>
</protein>
<evidence type="ECO:0000313" key="1">
    <source>
        <dbReference type="EMBL" id="AFK01899.1"/>
    </source>
</evidence>
<accession>A0ABN4AIQ0</accession>
<evidence type="ECO:0008006" key="3">
    <source>
        <dbReference type="Google" id="ProtNLM"/>
    </source>
</evidence>
<evidence type="ECO:0000313" key="2">
    <source>
        <dbReference type="Proteomes" id="UP000002875"/>
    </source>
</evidence>
<keyword evidence="2" id="KW-1185">Reference proteome</keyword>
<sequence>MPLNYRPTTFIMNLRILAPCFLAAFIFWLLNALNKSGYTTKISYPITIKYNESAFVPIKPLPQTIGVSLSSTGWELLRYSLVSNVKPLVYEIGNPLTTNQLDNIVLMERLTSELKNTRLNYLLADTTTISFEKKKSKIVKLKVDSLGIDLRKNFVVSSVINISPVSIEIEGPESMIDTFDETILIKIPTKKLGTNFDEQVNLGISKNPLLKSNIDKVMVSFEVAELLK</sequence>
<gene>
    <name evidence="1" type="ordered locus">Emtol_0747</name>
</gene>
<dbReference type="RefSeq" id="WP_015027601.1">
    <property type="nucleotide sequence ID" value="NC_018748.1"/>
</dbReference>
<dbReference type="EMBL" id="CP002961">
    <property type="protein sequence ID" value="AFK01899.1"/>
    <property type="molecule type" value="Genomic_DNA"/>
</dbReference>
<dbReference type="Proteomes" id="UP000002875">
    <property type="component" value="Chromosome"/>
</dbReference>
<proteinExistence type="predicted"/>
<reference evidence="1 2" key="1">
    <citation type="submission" date="2011-07" db="EMBL/GenBank/DDBJ databases">
        <title>The complete genome of chromosome of Emticicia oligotrophica DSM 17448.</title>
        <authorList>
            <consortium name="US DOE Joint Genome Institute (JGI-PGF)"/>
            <person name="Lucas S."/>
            <person name="Han J."/>
            <person name="Lapidus A."/>
            <person name="Bruce D."/>
            <person name="Goodwin L."/>
            <person name="Pitluck S."/>
            <person name="Peters L."/>
            <person name="Kyrpides N."/>
            <person name="Mavromatis K."/>
            <person name="Ivanova N."/>
            <person name="Ovchinnikova G."/>
            <person name="Teshima H."/>
            <person name="Detter J.C."/>
            <person name="Tapia R."/>
            <person name="Han C."/>
            <person name="Land M."/>
            <person name="Hauser L."/>
            <person name="Markowitz V."/>
            <person name="Cheng J.-F."/>
            <person name="Hugenholtz P."/>
            <person name="Woyke T."/>
            <person name="Wu D."/>
            <person name="Tindall B."/>
            <person name="Pomrenke H."/>
            <person name="Brambilla E."/>
            <person name="Klenk H.-P."/>
            <person name="Eisen J.A."/>
        </authorList>
    </citation>
    <scope>NUCLEOTIDE SEQUENCE [LARGE SCALE GENOMIC DNA]</scope>
    <source>
        <strain evidence="1 2">DSM 17448</strain>
    </source>
</reference>
<organism evidence="1 2">
    <name type="scientific">Emticicia oligotrophica (strain DSM 17448 / CIP 109782 / MTCC 6937 / GPTSA100-15)</name>
    <dbReference type="NCBI Taxonomy" id="929562"/>
    <lineage>
        <taxon>Bacteria</taxon>
        <taxon>Pseudomonadati</taxon>
        <taxon>Bacteroidota</taxon>
        <taxon>Cytophagia</taxon>
        <taxon>Cytophagales</taxon>
        <taxon>Leadbetterellaceae</taxon>
        <taxon>Emticicia</taxon>
    </lineage>
</organism>